<dbReference type="SUPFAM" id="SSF48403">
    <property type="entry name" value="Ankyrin repeat"/>
    <property type="match status" value="1"/>
</dbReference>
<dbReference type="Gene3D" id="1.25.40.20">
    <property type="entry name" value="Ankyrin repeat-containing domain"/>
    <property type="match status" value="1"/>
</dbReference>
<sequence length="316" mass="35810">MKEQLTTAIINGDVNFLQDYFTQGGKLDKLRLTAPNGYGVSPVELVATSHIHHQGNAQIVSLIVKNSSEDVLAESFIRFSSEDDNTAEVKSLLEAGVPVDIMHQNRTALQRATGNRNLKMVHLLLTYGADPNKEGEYGTALKEAKSIRYEPAYLGMMESFLEGNPKSPFDFVNTDAIKSQLTDWLTAIHNFGKSNKDQKFYIIAIDGGRLSANSEEAFEATLKKYREDFTDSYREENEVQRLKFSAGDFSYHNIHEMKETTLDTNNLDYSFLEPLPNDARTKKELLTEGLLLNKELFKKELNTTDDFKVQIFNHTY</sequence>
<protein>
    <submittedName>
        <fullName evidence="2">Ankyrin repeat protein</fullName>
    </submittedName>
</protein>
<evidence type="ECO:0000256" key="1">
    <source>
        <dbReference type="PROSITE-ProRule" id="PRU00023"/>
    </source>
</evidence>
<dbReference type="AlphaFoldDB" id="A0A238U5W8"/>
<organism evidence="2 3">
    <name type="scientific">Tenacibaculum jejuense</name>
    <dbReference type="NCBI Taxonomy" id="584609"/>
    <lineage>
        <taxon>Bacteria</taxon>
        <taxon>Pseudomonadati</taxon>
        <taxon>Bacteroidota</taxon>
        <taxon>Flavobacteriia</taxon>
        <taxon>Flavobacteriales</taxon>
        <taxon>Flavobacteriaceae</taxon>
        <taxon>Tenacibaculum</taxon>
    </lineage>
</organism>
<gene>
    <name evidence="2" type="ORF">TJEJU_0075</name>
</gene>
<evidence type="ECO:0000313" key="2">
    <source>
        <dbReference type="EMBL" id="SNR13884.1"/>
    </source>
</evidence>
<dbReference type="InterPro" id="IPR036770">
    <property type="entry name" value="Ankyrin_rpt-contain_sf"/>
</dbReference>
<reference evidence="2 3" key="1">
    <citation type="submission" date="2017-07" db="EMBL/GenBank/DDBJ databases">
        <authorList>
            <person name="Sun Z.S."/>
            <person name="Albrecht U."/>
            <person name="Echele G."/>
            <person name="Lee C.C."/>
        </authorList>
    </citation>
    <scope>NUCLEOTIDE SEQUENCE [LARGE SCALE GENOMIC DNA]</scope>
    <source>
        <strain evidence="3">type strain: KCTC 22618</strain>
    </source>
</reference>
<dbReference type="PROSITE" id="PS50088">
    <property type="entry name" value="ANK_REPEAT"/>
    <property type="match status" value="1"/>
</dbReference>
<dbReference type="EMBL" id="LT899436">
    <property type="protein sequence ID" value="SNR13884.1"/>
    <property type="molecule type" value="Genomic_DNA"/>
</dbReference>
<dbReference type="InterPro" id="IPR002110">
    <property type="entry name" value="Ankyrin_rpt"/>
</dbReference>
<proteinExistence type="predicted"/>
<evidence type="ECO:0000313" key="3">
    <source>
        <dbReference type="Proteomes" id="UP000215214"/>
    </source>
</evidence>
<dbReference type="PROSITE" id="PS50297">
    <property type="entry name" value="ANK_REP_REGION"/>
    <property type="match status" value="1"/>
</dbReference>
<accession>A0A238U5W8</accession>
<keyword evidence="3" id="KW-1185">Reference proteome</keyword>
<dbReference type="RefSeq" id="WP_095068757.1">
    <property type="nucleotide sequence ID" value="NZ_LT899436.1"/>
</dbReference>
<dbReference type="SMART" id="SM00248">
    <property type="entry name" value="ANK"/>
    <property type="match status" value="2"/>
</dbReference>
<dbReference type="KEGG" id="tje:TJEJU_0075"/>
<dbReference type="Proteomes" id="UP000215214">
    <property type="component" value="Chromosome TJEJU"/>
</dbReference>
<dbReference type="OrthoDB" id="407974at2"/>
<dbReference type="Pfam" id="PF12796">
    <property type="entry name" value="Ank_2"/>
    <property type="match status" value="1"/>
</dbReference>
<keyword evidence="1" id="KW-0040">ANK repeat</keyword>
<name>A0A238U5W8_9FLAO</name>
<feature type="repeat" description="ANK" evidence="1">
    <location>
        <begin position="104"/>
        <end position="136"/>
    </location>
</feature>